<evidence type="ECO:0000256" key="4">
    <source>
        <dbReference type="ARBA" id="ARBA00023015"/>
    </source>
</evidence>
<feature type="compositionally biased region" description="Low complexity" evidence="9">
    <location>
        <begin position="1024"/>
        <end position="1036"/>
    </location>
</feature>
<dbReference type="SUPFAM" id="SSF57716">
    <property type="entry name" value="Glucocorticoid receptor-like (DNA-binding domain)"/>
    <property type="match status" value="1"/>
</dbReference>
<evidence type="ECO:0000313" key="12">
    <source>
        <dbReference type="Proteomes" id="UP000050795"/>
    </source>
</evidence>
<evidence type="ECO:0000259" key="11">
    <source>
        <dbReference type="PROSITE" id="PS51843"/>
    </source>
</evidence>
<feature type="compositionally biased region" description="Low complexity" evidence="9">
    <location>
        <begin position="1120"/>
        <end position="1132"/>
    </location>
</feature>
<feature type="region of interest" description="Disordered" evidence="9">
    <location>
        <begin position="1598"/>
        <end position="1620"/>
    </location>
</feature>
<dbReference type="GO" id="GO:0008270">
    <property type="term" value="F:zinc ion binding"/>
    <property type="evidence" value="ECO:0007669"/>
    <property type="project" value="UniProtKB-KW"/>
</dbReference>
<dbReference type="FunFam" id="3.30.50.10:FF:000044">
    <property type="entry name" value="retinoic acid receptor beta isoform X4"/>
    <property type="match status" value="1"/>
</dbReference>
<evidence type="ECO:0000259" key="10">
    <source>
        <dbReference type="PROSITE" id="PS51030"/>
    </source>
</evidence>
<feature type="compositionally biased region" description="Low complexity" evidence="9">
    <location>
        <begin position="79"/>
        <end position="91"/>
    </location>
</feature>
<dbReference type="SMART" id="SM00399">
    <property type="entry name" value="ZnF_C4"/>
    <property type="match status" value="1"/>
</dbReference>
<dbReference type="PROSITE" id="PS51030">
    <property type="entry name" value="NUCLEAR_REC_DBD_2"/>
    <property type="match status" value="1"/>
</dbReference>
<keyword evidence="12" id="KW-1185">Reference proteome</keyword>
<evidence type="ECO:0000256" key="2">
    <source>
        <dbReference type="ARBA" id="ARBA00022771"/>
    </source>
</evidence>
<feature type="region of interest" description="Disordered" evidence="9">
    <location>
        <begin position="1328"/>
        <end position="1351"/>
    </location>
</feature>
<feature type="region of interest" description="Disordered" evidence="9">
    <location>
        <begin position="1448"/>
        <end position="1467"/>
    </location>
</feature>
<sequence>MNNNTNDGVSNCTSDKLISPTYSLASNFLSLHSPNSINNNISSNSNNNNTINHNTNNHSRNSFLRPTSRISPEPMLVGSAASPPSSSATPTFLSPNQPNPVGGSGGGDFYPSTESTTSPNSVLLNGCTNLRTSPNITQTAVNLSNENQSWEPCKVCGDKASGRHYGVVSCEGCKGFFKRSIRGHVSYVCRSEQNCLVNKAYRNRCQYCRLQKCLAVGMRSEAVQNERRPTNTFALNFMTDNNNNNNNSSNSNTTPTTTGGGNINGRVSPNFTTSCTTNTSTTNVNVNSNTSNGGITSLPLNTNACNTSPQSQHILYKPEHNSEENEDEIYGHNNNNNNNNNSKLMTQKPEDNQLSSRNSPSCSSSYRSSILPTTTSIMGEILSSKHVNDNLLSGGNKNSTLSDISSSSSASSASASSTASEMNDTNHSSYLHHQDIKSGVISKSTSGLCTAVSPQSSGTHSLGVLQSPQSSPVIPLTTSSHQRSTAVMMSSSNNSNNINNNHNTSLPNNLSTYPSGLEDCLTASLRDSDYASTIPNRPINRNTLLSSQLADMPDNNNTTTTSNKVSATQEMYAPIMTPFSNSIGLSSIPLPNQQESIPLFTSSDDTTVGGLNLNELTKLALSNMNSLPSSSASSSLSSQQERSLAALYTYWLAATAAASSSGALNSSQPLQPIQPQHQQQSSEHTQQQTLTTSPLLSASKQNCNLLDMKRSLSSPKTLPSLTMIPTITTNPTISSSSHQNITSHFNVNSNTESLFGQQQQQHQQQCSLENQLLINGLNQQQSKSSSSLPASSSSLLSMSNSQTDALNALMALMLGSSSSLSSSGSENIISGLNSFHTLADVVNSAVQLKPPIQSQPSSSTLQRHLQQQQQQQQQHQQSPFLTHHSNQYNSLNPPVQPSLSSSTSPNNIAYDLPIPSTSSSCLAASLFGLTNNNNITSTTTTTNNKATPTTTISNNSNNISNNNNIPIIPVPPPIKSTNLIQLLCKRTSNSETNTLIDNDNKNGCSGNNVIMTTNASSIKRRRSSNSSNSNSTVNNNIEDNVSESGEPSDNIDRDVNGYSTTVMKKYEHTSSGGVGSCESESIDKSPMKDETTTWTRSRKRKMPYSYTSDNVVRSIRRRTQNSSNNNDSNITDGAGDNPVMPNADNSNSNVGINHPSGITDTTNEIHDDIHGNTTTSNNDIGAGGEDRSTESTSECCTKSPDNSRPNTPLVGPVLLNSMFDLNAEVFKPCQDNENNNNNNRSLSISSELASRVLFLTVDWLRRFDGLKRLPIGAQRDLVAISWSDLFVLGLCQAADQINRGQSRQELNDSQNDNNTGKVNVTKVFGRQQTASPCPSSTATATSSSMKSSNNVDSSTVYISPMLESIDMPYLKPSSSSLAVIELVEQLMKQFTGAEIDAQEYTYLRCMVILSSGRLCINARDANLAKQITEMESRVLSEFSDFLSTRAATASSSSNPTGSQSSSSLSRKKMTKNVIKRVLILTQLLSTLRYLDPKDLEEAFFSNLLGSVSIAQILPYLLESNDLFIQSQLVLNSYQSDDTTTTTNRLASKPGINCVKSMNDEQVIKSGSEVDLAKNFIDDSFQNRILERNDEPLVLSLSHTNQTTTTTPPPPPRSRSASSEIITPIELKDQNIERTTHSVPLLNNESNDAV</sequence>
<reference evidence="12" key="1">
    <citation type="submission" date="2022-06" db="EMBL/GenBank/DDBJ databases">
        <authorList>
            <person name="Berger JAMES D."/>
            <person name="Berger JAMES D."/>
        </authorList>
    </citation>
    <scope>NUCLEOTIDE SEQUENCE [LARGE SCALE GENOMIC DNA]</scope>
</reference>
<feature type="compositionally biased region" description="Low complexity" evidence="9">
    <location>
        <begin position="405"/>
        <end position="420"/>
    </location>
</feature>
<feature type="compositionally biased region" description="Low complexity" evidence="9">
    <location>
        <begin position="40"/>
        <end position="62"/>
    </location>
</feature>
<feature type="region of interest" description="Disordered" evidence="9">
    <location>
        <begin position="400"/>
        <end position="426"/>
    </location>
</feature>
<keyword evidence="4" id="KW-0805">Transcription regulation</keyword>
<feature type="compositionally biased region" description="Low complexity" evidence="9">
    <location>
        <begin position="1448"/>
        <end position="1464"/>
    </location>
</feature>
<dbReference type="InterPro" id="IPR000536">
    <property type="entry name" value="Nucl_hrmn_rcpt_lig-bd"/>
</dbReference>
<dbReference type="InterPro" id="IPR013088">
    <property type="entry name" value="Znf_NHR/GATA"/>
</dbReference>
<keyword evidence="2" id="KW-0863">Zinc-finger</keyword>
<feature type="region of interest" description="Disordered" evidence="9">
    <location>
        <begin position="662"/>
        <end position="694"/>
    </location>
</feature>
<keyword evidence="8" id="KW-0539">Nucleus</keyword>
<evidence type="ECO:0000256" key="6">
    <source>
        <dbReference type="ARBA" id="ARBA00023163"/>
    </source>
</evidence>
<protein>
    <recommendedName>
        <fullName evidence="14">Nuclear receptor domain-containing protein</fullName>
    </recommendedName>
</protein>
<keyword evidence="6" id="KW-0804">Transcription</keyword>
<dbReference type="PROSITE" id="PS51843">
    <property type="entry name" value="NR_LBD"/>
    <property type="match status" value="1"/>
</dbReference>
<feature type="region of interest" description="Disordered" evidence="9">
    <location>
        <begin position="1015"/>
        <end position="1207"/>
    </location>
</feature>
<feature type="region of interest" description="Disordered" evidence="9">
    <location>
        <begin position="40"/>
        <end position="118"/>
    </location>
</feature>
<dbReference type="PRINTS" id="PR00047">
    <property type="entry name" value="STROIDFINGER"/>
</dbReference>
<accession>A0AA85K178</accession>
<evidence type="ECO:0000313" key="13">
    <source>
        <dbReference type="WBParaSite" id="TREG1_55680.1"/>
    </source>
</evidence>
<feature type="compositionally biased region" description="Low complexity" evidence="9">
    <location>
        <begin position="272"/>
        <end position="290"/>
    </location>
</feature>
<name>A0AA85K178_TRIRE</name>
<dbReference type="PROSITE" id="PS00031">
    <property type="entry name" value="NUCLEAR_REC_DBD_1"/>
    <property type="match status" value="1"/>
</dbReference>
<dbReference type="GO" id="GO:0003700">
    <property type="term" value="F:DNA-binding transcription factor activity"/>
    <property type="evidence" value="ECO:0007669"/>
    <property type="project" value="InterPro"/>
</dbReference>
<feature type="compositionally biased region" description="Low complexity" evidence="9">
    <location>
        <begin position="241"/>
        <end position="257"/>
    </location>
</feature>
<evidence type="ECO:0000256" key="5">
    <source>
        <dbReference type="ARBA" id="ARBA00023125"/>
    </source>
</evidence>
<feature type="region of interest" description="Disordered" evidence="9">
    <location>
        <begin position="850"/>
        <end position="904"/>
    </location>
</feature>
<dbReference type="GO" id="GO:0043565">
    <property type="term" value="F:sequence-specific DNA binding"/>
    <property type="evidence" value="ECO:0007669"/>
    <property type="project" value="InterPro"/>
</dbReference>
<dbReference type="Pfam" id="PF00104">
    <property type="entry name" value="Hormone_recep"/>
    <property type="match status" value="1"/>
</dbReference>
<feature type="region of interest" description="Disordered" evidence="9">
    <location>
        <begin position="321"/>
        <end position="367"/>
    </location>
</feature>
<feature type="region of interest" description="Disordered" evidence="9">
    <location>
        <begin position="448"/>
        <end position="477"/>
    </location>
</feature>
<keyword evidence="3" id="KW-0862">Zinc</keyword>
<keyword evidence="5" id="KW-0238">DNA-binding</keyword>
<dbReference type="Pfam" id="PF00105">
    <property type="entry name" value="zf-C4"/>
    <property type="match status" value="1"/>
</dbReference>
<keyword evidence="7" id="KW-0675">Receptor</keyword>
<feature type="compositionally biased region" description="Low complexity" evidence="9">
    <location>
        <begin position="355"/>
        <end position="367"/>
    </location>
</feature>
<reference evidence="13" key="2">
    <citation type="submission" date="2023-11" db="UniProtKB">
        <authorList>
            <consortium name="WormBaseParasite"/>
        </authorList>
    </citation>
    <scope>IDENTIFICATION</scope>
</reference>
<dbReference type="WBParaSite" id="TREG1_55680.1">
    <property type="protein sequence ID" value="TREG1_55680.1"/>
    <property type="gene ID" value="TREG1_55680"/>
</dbReference>
<evidence type="ECO:0008006" key="14">
    <source>
        <dbReference type="Google" id="ProtNLM"/>
    </source>
</evidence>
<feature type="domain" description="NR LBD" evidence="11">
    <location>
        <begin position="1206"/>
        <end position="1520"/>
    </location>
</feature>
<feature type="compositionally biased region" description="Low complexity" evidence="9">
    <location>
        <begin position="1329"/>
        <end position="1351"/>
    </location>
</feature>
<dbReference type="InterPro" id="IPR001628">
    <property type="entry name" value="Znf_hrmn_rcpt"/>
</dbReference>
<evidence type="ECO:0000256" key="1">
    <source>
        <dbReference type="ARBA" id="ARBA00022723"/>
    </source>
</evidence>
<feature type="domain" description="Nuclear receptor" evidence="10">
    <location>
        <begin position="150"/>
        <end position="225"/>
    </location>
</feature>
<dbReference type="InterPro" id="IPR050274">
    <property type="entry name" value="Nuclear_hormone_rcpt_NR2"/>
</dbReference>
<feature type="compositionally biased region" description="Basic and acidic residues" evidence="9">
    <location>
        <begin position="1081"/>
        <end position="1091"/>
    </location>
</feature>
<dbReference type="Gene3D" id="1.10.565.10">
    <property type="entry name" value="Retinoid X Receptor"/>
    <property type="match status" value="1"/>
</dbReference>
<feature type="compositionally biased region" description="Polar residues" evidence="9">
    <location>
        <begin position="1143"/>
        <end position="1162"/>
    </location>
</feature>
<dbReference type="SUPFAM" id="SSF48508">
    <property type="entry name" value="Nuclear receptor ligand-binding domain"/>
    <property type="match status" value="1"/>
</dbReference>
<organism evidence="12 13">
    <name type="scientific">Trichobilharzia regenti</name>
    <name type="common">Nasal bird schistosome</name>
    <dbReference type="NCBI Taxonomy" id="157069"/>
    <lineage>
        <taxon>Eukaryota</taxon>
        <taxon>Metazoa</taxon>
        <taxon>Spiralia</taxon>
        <taxon>Lophotrochozoa</taxon>
        <taxon>Platyhelminthes</taxon>
        <taxon>Trematoda</taxon>
        <taxon>Digenea</taxon>
        <taxon>Strigeidida</taxon>
        <taxon>Schistosomatoidea</taxon>
        <taxon>Schistosomatidae</taxon>
        <taxon>Trichobilharzia</taxon>
    </lineage>
</organism>
<feature type="compositionally biased region" description="Polar residues" evidence="9">
    <location>
        <begin position="1037"/>
        <end position="1047"/>
    </location>
</feature>
<evidence type="ECO:0000256" key="3">
    <source>
        <dbReference type="ARBA" id="ARBA00022833"/>
    </source>
</evidence>
<dbReference type="Gene3D" id="3.30.50.10">
    <property type="entry name" value="Erythroid Transcription Factor GATA-1, subunit A"/>
    <property type="match status" value="1"/>
</dbReference>
<feature type="region of interest" description="Disordered" evidence="9">
    <location>
        <begin position="237"/>
        <end position="290"/>
    </location>
</feature>
<keyword evidence="1" id="KW-0479">Metal-binding</keyword>
<feature type="compositionally biased region" description="Polar residues" evidence="9">
    <location>
        <begin position="878"/>
        <end position="904"/>
    </location>
</feature>
<evidence type="ECO:0000256" key="8">
    <source>
        <dbReference type="ARBA" id="ARBA00023242"/>
    </source>
</evidence>
<evidence type="ECO:0000256" key="7">
    <source>
        <dbReference type="ARBA" id="ARBA00023170"/>
    </source>
</evidence>
<dbReference type="Proteomes" id="UP000050795">
    <property type="component" value="Unassembled WGS sequence"/>
</dbReference>
<proteinExistence type="predicted"/>
<feature type="compositionally biased region" description="Low complexity" evidence="9">
    <location>
        <begin position="861"/>
        <end position="877"/>
    </location>
</feature>
<dbReference type="PANTHER" id="PTHR24083">
    <property type="entry name" value="NUCLEAR HORMONE RECEPTOR"/>
    <property type="match status" value="1"/>
</dbReference>
<evidence type="ECO:0000256" key="9">
    <source>
        <dbReference type="SAM" id="MobiDB-lite"/>
    </source>
</evidence>
<dbReference type="InterPro" id="IPR035500">
    <property type="entry name" value="NHR-like_dom_sf"/>
</dbReference>